<evidence type="ECO:0000256" key="1">
    <source>
        <dbReference type="ARBA" id="ARBA00008861"/>
    </source>
</evidence>
<dbReference type="InterPro" id="IPR009288">
    <property type="entry name" value="AIG2-like_dom"/>
</dbReference>
<sequence length="177" mass="19937">MGDHTAFFYGTLMHPKILKAVIRNNGSHLKVCPAVLLDHTRHEVKYNDYPGVVSIEKGAGLFERPLTQEERSVRGTVVTGLTDSDMTALDNFEGDEYIRRKVQVHSLGPFVDVATHPVHDEALIPPNPPPIPDIFNLPQAISAETYIYTDVTCLKPDLWSYSEFVKNNAWKWYGGTR</sequence>
<evidence type="ECO:0000256" key="3">
    <source>
        <dbReference type="ARBA" id="ARBA00030602"/>
    </source>
</evidence>
<evidence type="ECO:0000313" key="6">
    <source>
        <dbReference type="Proteomes" id="UP000521872"/>
    </source>
</evidence>
<name>A0A8H4QNZ0_9AGAR</name>
<feature type="domain" description="Gamma-glutamylcyclotransferase AIG2-like" evidence="4">
    <location>
        <begin position="7"/>
        <end position="108"/>
    </location>
</feature>
<evidence type="ECO:0000313" key="5">
    <source>
        <dbReference type="EMBL" id="KAF4614155.1"/>
    </source>
</evidence>
<dbReference type="SUPFAM" id="SSF110857">
    <property type="entry name" value="Gamma-glutamyl cyclotransferase-like"/>
    <property type="match status" value="1"/>
</dbReference>
<accession>A0A8H4QNZ0</accession>
<keyword evidence="2" id="KW-0808">Transferase</keyword>
<dbReference type="InterPro" id="IPR036568">
    <property type="entry name" value="GGCT-like_sf"/>
</dbReference>
<organism evidence="5 6">
    <name type="scientific">Agrocybe pediades</name>
    <dbReference type="NCBI Taxonomy" id="84607"/>
    <lineage>
        <taxon>Eukaryota</taxon>
        <taxon>Fungi</taxon>
        <taxon>Dikarya</taxon>
        <taxon>Basidiomycota</taxon>
        <taxon>Agaricomycotina</taxon>
        <taxon>Agaricomycetes</taxon>
        <taxon>Agaricomycetidae</taxon>
        <taxon>Agaricales</taxon>
        <taxon>Agaricineae</taxon>
        <taxon>Strophariaceae</taxon>
        <taxon>Agrocybe</taxon>
    </lineage>
</organism>
<dbReference type="InterPro" id="IPR045038">
    <property type="entry name" value="AIG2-like"/>
</dbReference>
<dbReference type="Pfam" id="PF06094">
    <property type="entry name" value="GGACT"/>
    <property type="match status" value="1"/>
</dbReference>
<dbReference type="InterPro" id="IPR013024">
    <property type="entry name" value="GGCT-like"/>
</dbReference>
<comment type="caution">
    <text evidence="5">The sequence shown here is derived from an EMBL/GenBank/DDBJ whole genome shotgun (WGS) entry which is preliminary data.</text>
</comment>
<comment type="similarity">
    <text evidence="1">Belongs to the gamma-glutamylcyclotransferase family.</text>
</comment>
<proteinExistence type="inferred from homology"/>
<evidence type="ECO:0000259" key="4">
    <source>
        <dbReference type="Pfam" id="PF06094"/>
    </source>
</evidence>
<gene>
    <name evidence="5" type="ORF">D9613_007797</name>
</gene>
<protein>
    <recommendedName>
        <fullName evidence="3">Putative gamma-glutamylcyclotransferase</fullName>
    </recommendedName>
</protein>
<dbReference type="PANTHER" id="PTHR31544:SF2">
    <property type="entry name" value="AIG2-LIKE PROTEIN D"/>
    <property type="match status" value="1"/>
</dbReference>
<evidence type="ECO:0000256" key="2">
    <source>
        <dbReference type="ARBA" id="ARBA00022679"/>
    </source>
</evidence>
<dbReference type="GO" id="GO:0016740">
    <property type="term" value="F:transferase activity"/>
    <property type="evidence" value="ECO:0007669"/>
    <property type="project" value="UniProtKB-KW"/>
</dbReference>
<dbReference type="EMBL" id="JAACJL010000045">
    <property type="protein sequence ID" value="KAF4614155.1"/>
    <property type="molecule type" value="Genomic_DNA"/>
</dbReference>
<reference evidence="5 6" key="1">
    <citation type="submission" date="2019-12" db="EMBL/GenBank/DDBJ databases">
        <authorList>
            <person name="Floudas D."/>
            <person name="Bentzer J."/>
            <person name="Ahren D."/>
            <person name="Johansson T."/>
            <person name="Persson P."/>
            <person name="Tunlid A."/>
        </authorList>
    </citation>
    <scope>NUCLEOTIDE SEQUENCE [LARGE SCALE GENOMIC DNA]</scope>
    <source>
        <strain evidence="5 6">CBS 102.39</strain>
    </source>
</reference>
<dbReference type="AlphaFoldDB" id="A0A8H4QNZ0"/>
<dbReference type="Proteomes" id="UP000521872">
    <property type="component" value="Unassembled WGS sequence"/>
</dbReference>
<dbReference type="PANTHER" id="PTHR31544">
    <property type="entry name" value="AIG2-LIKE PROTEIN D"/>
    <property type="match status" value="1"/>
</dbReference>
<dbReference type="Gene3D" id="3.10.490.10">
    <property type="entry name" value="Gamma-glutamyl cyclotransferase-like"/>
    <property type="match status" value="1"/>
</dbReference>
<keyword evidence="6" id="KW-1185">Reference proteome</keyword>
<dbReference type="CDD" id="cd06661">
    <property type="entry name" value="GGCT_like"/>
    <property type="match status" value="1"/>
</dbReference>